<accession>A0AAW1MTG7</accession>
<dbReference type="Proteomes" id="UP001443914">
    <property type="component" value="Unassembled WGS sequence"/>
</dbReference>
<evidence type="ECO:0000313" key="2">
    <source>
        <dbReference type="EMBL" id="KAK9749354.1"/>
    </source>
</evidence>
<dbReference type="AlphaFoldDB" id="A0AAW1MTG7"/>
<organism evidence="2 3">
    <name type="scientific">Saponaria officinalis</name>
    <name type="common">Common soapwort</name>
    <name type="synonym">Lychnis saponaria</name>
    <dbReference type="NCBI Taxonomy" id="3572"/>
    <lineage>
        <taxon>Eukaryota</taxon>
        <taxon>Viridiplantae</taxon>
        <taxon>Streptophyta</taxon>
        <taxon>Embryophyta</taxon>
        <taxon>Tracheophyta</taxon>
        <taxon>Spermatophyta</taxon>
        <taxon>Magnoliopsida</taxon>
        <taxon>eudicotyledons</taxon>
        <taxon>Gunneridae</taxon>
        <taxon>Pentapetalae</taxon>
        <taxon>Caryophyllales</taxon>
        <taxon>Caryophyllaceae</taxon>
        <taxon>Caryophylleae</taxon>
        <taxon>Saponaria</taxon>
    </lineage>
</organism>
<keyword evidence="3" id="KW-1185">Reference proteome</keyword>
<evidence type="ECO:0000313" key="3">
    <source>
        <dbReference type="Proteomes" id="UP001443914"/>
    </source>
</evidence>
<proteinExistence type="predicted"/>
<gene>
    <name evidence="2" type="ORF">RND81_02G120000</name>
</gene>
<keyword evidence="1" id="KW-0175">Coiled coil</keyword>
<sequence length="185" mass="21691">MASNSGAQEDIKNRQRAMYFSTLPGLLEDPSLKQLAEQLQKSGMAEPFGSALKQQNSSMSRVLDNLVDPPLKEQLLERLSRIRDDPTLKCIVDDLETEVHTAIMRLFLVMDSKAYQRELLKTDEEKKKWREELEKLAAEREKLAAIQQKWMEEAWKRIWEQYDENKKRKLLALAKQLFSDMYQQS</sequence>
<feature type="coiled-coil region" evidence="1">
    <location>
        <begin position="112"/>
        <end position="153"/>
    </location>
</feature>
<reference evidence="2" key="1">
    <citation type="submission" date="2024-03" db="EMBL/GenBank/DDBJ databases">
        <title>WGS assembly of Saponaria officinalis var. Norfolk2.</title>
        <authorList>
            <person name="Jenkins J."/>
            <person name="Shu S."/>
            <person name="Grimwood J."/>
            <person name="Barry K."/>
            <person name="Goodstein D."/>
            <person name="Schmutz J."/>
            <person name="Leebens-Mack J."/>
            <person name="Osbourn A."/>
        </authorList>
    </citation>
    <scope>NUCLEOTIDE SEQUENCE [LARGE SCALE GENOMIC DNA]</scope>
    <source>
        <strain evidence="2">JIC</strain>
    </source>
</reference>
<evidence type="ECO:0000256" key="1">
    <source>
        <dbReference type="SAM" id="Coils"/>
    </source>
</evidence>
<protein>
    <submittedName>
        <fullName evidence="2">Uncharacterized protein</fullName>
    </submittedName>
</protein>
<dbReference type="EMBL" id="JBDFQZ010000002">
    <property type="protein sequence ID" value="KAK9749354.1"/>
    <property type="molecule type" value="Genomic_DNA"/>
</dbReference>
<comment type="caution">
    <text evidence="2">The sequence shown here is derived from an EMBL/GenBank/DDBJ whole genome shotgun (WGS) entry which is preliminary data.</text>
</comment>
<name>A0AAW1MTG7_SAPOF</name>